<evidence type="ECO:0000256" key="7">
    <source>
        <dbReference type="ARBA" id="ARBA00022989"/>
    </source>
</evidence>
<evidence type="ECO:0000313" key="10">
    <source>
        <dbReference type="EMBL" id="CRK80188.1"/>
    </source>
</evidence>
<keyword evidence="7 9" id="KW-1133">Transmembrane helix</keyword>
<feature type="transmembrane region" description="Helical" evidence="9">
    <location>
        <begin position="148"/>
        <end position="169"/>
    </location>
</feature>
<gene>
    <name evidence="10" type="ORF">BN000_00069</name>
</gene>
<accession>A0A0U1NR12</accession>
<evidence type="ECO:0000256" key="6">
    <source>
        <dbReference type="ARBA" id="ARBA00022692"/>
    </source>
</evidence>
<sequence length="265" mass="28073">MDVTLFIQALLIGIFCYLGSVSSPWLMGVTGGYYVVGRPLVAGLIIGIILGDVTTGVILGVAVQAAFIATISTGGTQNMEITYASYGGIALGMLAHATPGVTVTLSVGIGALGLILFNFMMVTNSYWNRRAERAANNGDDKGIVLNNAVFPQIVAFLLRVIPVTLAIYLGQGFVAHTLAIIPVQITKMMGVLGGLLPALGIALLMNLLIREKAHFIFFLTGFVFISFISKSMIALTVIASLVAYIVYLTKHNAGETSVELEDEVI</sequence>
<dbReference type="InterPro" id="IPR004700">
    <property type="entry name" value="PTS_IIC_man"/>
</dbReference>
<protein>
    <submittedName>
        <fullName evidence="10">PTS system sorbose-specific transporter subunit IIC</fullName>
    </submittedName>
</protein>
<evidence type="ECO:0000256" key="3">
    <source>
        <dbReference type="ARBA" id="ARBA00022475"/>
    </source>
</evidence>
<evidence type="ECO:0000256" key="4">
    <source>
        <dbReference type="ARBA" id="ARBA00022597"/>
    </source>
</evidence>
<keyword evidence="11" id="KW-1185">Reference proteome</keyword>
<dbReference type="STRING" id="1499688.BN000_00069"/>
<name>A0A0U1NR12_9BACI</name>
<dbReference type="GO" id="GO:0009401">
    <property type="term" value="P:phosphoenolpyruvate-dependent sugar phosphotransferase system"/>
    <property type="evidence" value="ECO:0007669"/>
    <property type="project" value="UniProtKB-KW"/>
</dbReference>
<evidence type="ECO:0000256" key="5">
    <source>
        <dbReference type="ARBA" id="ARBA00022683"/>
    </source>
</evidence>
<comment type="subcellular location">
    <subcellularLocation>
        <location evidence="1">Cell membrane</location>
        <topology evidence="1">Multi-pass membrane protein</topology>
    </subcellularLocation>
</comment>
<evidence type="ECO:0000313" key="11">
    <source>
        <dbReference type="Proteomes" id="UP000199087"/>
    </source>
</evidence>
<reference evidence="11" key="1">
    <citation type="submission" date="2015-05" db="EMBL/GenBank/DDBJ databases">
        <authorList>
            <person name="Urmite Genomes"/>
        </authorList>
    </citation>
    <scope>NUCLEOTIDE SEQUENCE [LARGE SCALE GENOMIC DNA]</scope>
    <source>
        <strain evidence="11">LF1</strain>
    </source>
</reference>
<feature type="transmembrane region" description="Helical" evidence="9">
    <location>
        <begin position="105"/>
        <end position="127"/>
    </location>
</feature>
<evidence type="ECO:0000256" key="2">
    <source>
        <dbReference type="ARBA" id="ARBA00022448"/>
    </source>
</evidence>
<dbReference type="Pfam" id="PF03609">
    <property type="entry name" value="EII-Sor"/>
    <property type="match status" value="1"/>
</dbReference>
<keyword evidence="2" id="KW-0813">Transport</keyword>
<evidence type="ECO:0000256" key="8">
    <source>
        <dbReference type="ARBA" id="ARBA00023136"/>
    </source>
</evidence>
<proteinExistence type="predicted"/>
<dbReference type="OrthoDB" id="7058816at2"/>
<evidence type="ECO:0000256" key="1">
    <source>
        <dbReference type="ARBA" id="ARBA00004651"/>
    </source>
</evidence>
<keyword evidence="6 9" id="KW-0812">Transmembrane</keyword>
<keyword evidence="3" id="KW-1003">Cell membrane</keyword>
<feature type="transmembrane region" description="Helical" evidence="9">
    <location>
        <begin position="40"/>
        <end position="69"/>
    </location>
</feature>
<keyword evidence="5" id="KW-0598">Phosphotransferase system</keyword>
<dbReference type="GO" id="GO:0005886">
    <property type="term" value="C:plasma membrane"/>
    <property type="evidence" value="ECO:0007669"/>
    <property type="project" value="UniProtKB-SubCell"/>
</dbReference>
<feature type="transmembrane region" description="Helical" evidence="9">
    <location>
        <begin position="216"/>
        <end position="247"/>
    </location>
</feature>
<dbReference type="PROSITE" id="PS51106">
    <property type="entry name" value="PTS_EIIC_TYPE_4"/>
    <property type="match status" value="1"/>
</dbReference>
<organism evidence="10 11">
    <name type="scientific">Neobacillus massiliamazoniensis</name>
    <dbReference type="NCBI Taxonomy" id="1499688"/>
    <lineage>
        <taxon>Bacteria</taxon>
        <taxon>Bacillati</taxon>
        <taxon>Bacillota</taxon>
        <taxon>Bacilli</taxon>
        <taxon>Bacillales</taxon>
        <taxon>Bacillaceae</taxon>
        <taxon>Neobacillus</taxon>
    </lineage>
</organism>
<keyword evidence="8 9" id="KW-0472">Membrane</keyword>
<dbReference type="RefSeq" id="WP_090629360.1">
    <property type="nucleotide sequence ID" value="NZ_CVRB01000001.1"/>
</dbReference>
<dbReference type="EMBL" id="CVRB01000001">
    <property type="protein sequence ID" value="CRK80188.1"/>
    <property type="molecule type" value="Genomic_DNA"/>
</dbReference>
<keyword evidence="4" id="KW-0762">Sugar transport</keyword>
<dbReference type="AlphaFoldDB" id="A0A0U1NR12"/>
<evidence type="ECO:0000256" key="9">
    <source>
        <dbReference type="SAM" id="Phobius"/>
    </source>
</evidence>
<dbReference type="Proteomes" id="UP000199087">
    <property type="component" value="Unassembled WGS sequence"/>
</dbReference>
<feature type="transmembrane region" description="Helical" evidence="9">
    <location>
        <begin position="189"/>
        <end position="209"/>
    </location>
</feature>
<feature type="transmembrane region" description="Helical" evidence="9">
    <location>
        <begin position="7"/>
        <end position="28"/>
    </location>
</feature>